<dbReference type="AlphaFoldDB" id="A0A327XVS1"/>
<accession>A0A327XVS1</accession>
<comment type="caution">
    <text evidence="1">The sequence shown here is derived from an EMBL/GenBank/DDBJ whole genome shotgun (WGS) entry which is preliminary data.</text>
</comment>
<dbReference type="EMBL" id="QLMG01000045">
    <property type="protein sequence ID" value="RAK11986.1"/>
    <property type="molecule type" value="Genomic_DNA"/>
</dbReference>
<keyword evidence="2" id="KW-1185">Reference proteome</keyword>
<evidence type="ECO:0000313" key="1">
    <source>
        <dbReference type="EMBL" id="RAK11986.1"/>
    </source>
</evidence>
<protein>
    <submittedName>
        <fullName evidence="1">Uncharacterized protein</fullName>
    </submittedName>
</protein>
<sequence length="100" mass="9776">MAGGCAGPADPGRAGIAVHRRGVCGSGALTGTTPGLLGGSFRGVVELLTGRAVEIILCLPPLLLALLLQMSLAVSAATVIESGQPFLGPGVVSPTPSCAR</sequence>
<proteinExistence type="predicted"/>
<evidence type="ECO:0000313" key="2">
    <source>
        <dbReference type="Proteomes" id="UP000249165"/>
    </source>
</evidence>
<name>A0A327XVS1_9RHOB</name>
<gene>
    <name evidence="1" type="ORF">ATI53_10456</name>
</gene>
<dbReference type="Proteomes" id="UP000249165">
    <property type="component" value="Unassembled WGS sequence"/>
</dbReference>
<organism evidence="1 2">
    <name type="scientific">Salipiger aestuarii</name>
    <dbReference type="NCBI Taxonomy" id="568098"/>
    <lineage>
        <taxon>Bacteria</taxon>
        <taxon>Pseudomonadati</taxon>
        <taxon>Pseudomonadota</taxon>
        <taxon>Alphaproteobacteria</taxon>
        <taxon>Rhodobacterales</taxon>
        <taxon>Roseobacteraceae</taxon>
        <taxon>Salipiger</taxon>
    </lineage>
</organism>
<reference evidence="1 2" key="1">
    <citation type="submission" date="2018-06" db="EMBL/GenBank/DDBJ databases">
        <title>Genomic Encyclopedia of Archaeal and Bacterial Type Strains, Phase II (KMG-II): from individual species to whole genera.</title>
        <authorList>
            <person name="Goeker M."/>
        </authorList>
    </citation>
    <scope>NUCLEOTIDE SEQUENCE [LARGE SCALE GENOMIC DNA]</scope>
    <source>
        <strain evidence="1 2">DSM 22011</strain>
    </source>
</reference>